<evidence type="ECO:0000313" key="1">
    <source>
        <dbReference type="EMBL" id="KAG5624798.1"/>
    </source>
</evidence>
<evidence type="ECO:0000313" key="2">
    <source>
        <dbReference type="Proteomes" id="UP000824120"/>
    </source>
</evidence>
<organism evidence="1 2">
    <name type="scientific">Solanum commersonii</name>
    <name type="common">Commerson's wild potato</name>
    <name type="synonym">Commerson's nightshade</name>
    <dbReference type="NCBI Taxonomy" id="4109"/>
    <lineage>
        <taxon>Eukaryota</taxon>
        <taxon>Viridiplantae</taxon>
        <taxon>Streptophyta</taxon>
        <taxon>Embryophyta</taxon>
        <taxon>Tracheophyta</taxon>
        <taxon>Spermatophyta</taxon>
        <taxon>Magnoliopsida</taxon>
        <taxon>eudicotyledons</taxon>
        <taxon>Gunneridae</taxon>
        <taxon>Pentapetalae</taxon>
        <taxon>asterids</taxon>
        <taxon>lamiids</taxon>
        <taxon>Solanales</taxon>
        <taxon>Solanaceae</taxon>
        <taxon>Solanoideae</taxon>
        <taxon>Solaneae</taxon>
        <taxon>Solanum</taxon>
    </lineage>
</organism>
<dbReference type="AlphaFoldDB" id="A0A9J6AJJ5"/>
<protein>
    <submittedName>
        <fullName evidence="1">Uncharacterized protein</fullName>
    </submittedName>
</protein>
<keyword evidence="2" id="KW-1185">Reference proteome</keyword>
<comment type="caution">
    <text evidence="1">The sequence shown here is derived from an EMBL/GenBank/DDBJ whole genome shotgun (WGS) entry which is preliminary data.</text>
</comment>
<reference evidence="1 2" key="1">
    <citation type="submission" date="2020-09" db="EMBL/GenBank/DDBJ databases">
        <title>De no assembly of potato wild relative species, Solanum commersonii.</title>
        <authorList>
            <person name="Cho K."/>
        </authorList>
    </citation>
    <scope>NUCLEOTIDE SEQUENCE [LARGE SCALE GENOMIC DNA]</scope>
    <source>
        <strain evidence="1">LZ3.2</strain>
        <tissue evidence="1">Leaf</tissue>
    </source>
</reference>
<dbReference type="Proteomes" id="UP000824120">
    <property type="component" value="Chromosome 2"/>
</dbReference>
<dbReference type="EMBL" id="JACXVP010000002">
    <property type="protein sequence ID" value="KAG5624798.1"/>
    <property type="molecule type" value="Genomic_DNA"/>
</dbReference>
<proteinExistence type="predicted"/>
<name>A0A9J6AJJ5_SOLCO</name>
<sequence length="61" mass="6904">MHVLEEMRMLRWMCGHTRGDKIRNEVIQEKVGVASVVDKGGEAEMVWTCEETGLETPSSLL</sequence>
<gene>
    <name evidence="1" type="ORF">H5410_010016</name>
</gene>
<accession>A0A9J6AJJ5</accession>
<dbReference type="OrthoDB" id="1303839at2759"/>